<dbReference type="PANTHER" id="PTHR33657">
    <property type="entry name" value="DOMAIN PROTEIN, PUTATIVE (AFU_ORTHOLOGUE AFUA_5G00600)-RELATED"/>
    <property type="match status" value="1"/>
</dbReference>
<evidence type="ECO:0000256" key="2">
    <source>
        <dbReference type="ARBA" id="ARBA00009520"/>
    </source>
</evidence>
<comment type="similarity">
    <text evidence="2">Belongs to the Necrosis inducing protein (NPP1) family.</text>
</comment>
<comment type="subcellular location">
    <subcellularLocation>
        <location evidence="1">Secreted</location>
    </subcellularLocation>
</comment>
<keyword evidence="8" id="KW-1185">Reference proteome</keyword>
<dbReference type="InterPro" id="IPR008701">
    <property type="entry name" value="NPP1"/>
</dbReference>
<feature type="compositionally biased region" description="Basic and acidic residues" evidence="5">
    <location>
        <begin position="211"/>
        <end position="243"/>
    </location>
</feature>
<feature type="chain" id="PRO_5003472457" description="Necrosis inducing-like protein NPP1 type" evidence="6">
    <location>
        <begin position="20"/>
        <end position="250"/>
    </location>
</feature>
<organism evidence="7 8">
    <name type="scientific">Phytophthora sojae (strain P6497)</name>
    <name type="common">Soybean stem and root rot agent</name>
    <name type="synonym">Phytophthora megasperma f. sp. glycines</name>
    <dbReference type="NCBI Taxonomy" id="1094619"/>
    <lineage>
        <taxon>Eukaryota</taxon>
        <taxon>Sar</taxon>
        <taxon>Stramenopiles</taxon>
        <taxon>Oomycota</taxon>
        <taxon>Peronosporomycetes</taxon>
        <taxon>Peronosporales</taxon>
        <taxon>Peronosporaceae</taxon>
        <taxon>Phytophthora</taxon>
    </lineage>
</organism>
<keyword evidence="6" id="KW-0732">Signal</keyword>
<evidence type="ECO:0000313" key="8">
    <source>
        <dbReference type="Proteomes" id="UP000002640"/>
    </source>
</evidence>
<keyword evidence="4" id="KW-0843">Virulence</keyword>
<accession>G4ZVD8</accession>
<dbReference type="PANTHER" id="PTHR33657:SF8">
    <property type="entry name" value="DOMAIN PROTEIN, PUTATIVE (AFU_ORTHOLOGUE AFUA_5G00600)-RELATED"/>
    <property type="match status" value="1"/>
</dbReference>
<dbReference type="GO" id="GO:0005576">
    <property type="term" value="C:extracellular region"/>
    <property type="evidence" value="ECO:0007669"/>
    <property type="project" value="UniProtKB-SubCell"/>
</dbReference>
<feature type="signal peptide" evidence="6">
    <location>
        <begin position="1"/>
        <end position="19"/>
    </location>
</feature>
<feature type="region of interest" description="Disordered" evidence="5">
    <location>
        <begin position="206"/>
        <end position="250"/>
    </location>
</feature>
<dbReference type="KEGG" id="psoj:PHYSODRAFT_335497"/>
<evidence type="ECO:0000256" key="3">
    <source>
        <dbReference type="ARBA" id="ARBA00022525"/>
    </source>
</evidence>
<evidence type="ECO:0000256" key="4">
    <source>
        <dbReference type="ARBA" id="ARBA00023026"/>
    </source>
</evidence>
<dbReference type="GeneID" id="20647031"/>
<evidence type="ECO:0000256" key="6">
    <source>
        <dbReference type="SAM" id="SignalP"/>
    </source>
</evidence>
<sequence>MKLLVVALVCITLLCSVVGATIIHDQVKPFAQPVPVTISEKAAVKYKPQLFTYDRCESFPAVNAAGEVTGGLKGTKGKKGCEKAPRGSQVYGRSGWYQDKWPMMFAWYFQKNVKGHASKKRHDWANMGWIKLEVAYADGKSQDLIMWEQLTDAARECLNSADFEDTKISEKQRASRTTRSAARRGRQSRERAVARYEGHTFGILGTSSRLDANEKTRSKTESDDEKTSTGEHEQPVTMRDERGVMTFADD</sequence>
<dbReference type="Proteomes" id="UP000002640">
    <property type="component" value="Unassembled WGS sequence"/>
</dbReference>
<evidence type="ECO:0008006" key="9">
    <source>
        <dbReference type="Google" id="ProtNLM"/>
    </source>
</evidence>
<dbReference type="Pfam" id="PF05630">
    <property type="entry name" value="NPP1"/>
    <property type="match status" value="2"/>
</dbReference>
<dbReference type="InParanoid" id="G4ZVD8"/>
<dbReference type="EMBL" id="JH159156">
    <property type="protein sequence ID" value="EGZ13762.1"/>
    <property type="molecule type" value="Genomic_DNA"/>
</dbReference>
<feature type="region of interest" description="Disordered" evidence="5">
    <location>
        <begin position="169"/>
        <end position="191"/>
    </location>
</feature>
<protein>
    <recommendedName>
        <fullName evidence="9">Necrosis inducing-like protein NPP1 type</fullName>
    </recommendedName>
</protein>
<evidence type="ECO:0000256" key="1">
    <source>
        <dbReference type="ARBA" id="ARBA00004613"/>
    </source>
</evidence>
<reference evidence="7 8" key="1">
    <citation type="journal article" date="2006" name="Science">
        <title>Phytophthora genome sequences uncover evolutionary origins and mechanisms of pathogenesis.</title>
        <authorList>
            <person name="Tyler B.M."/>
            <person name="Tripathy S."/>
            <person name="Zhang X."/>
            <person name="Dehal P."/>
            <person name="Jiang R.H."/>
            <person name="Aerts A."/>
            <person name="Arredondo F.D."/>
            <person name="Baxter L."/>
            <person name="Bensasson D."/>
            <person name="Beynon J.L."/>
            <person name="Chapman J."/>
            <person name="Damasceno C.M."/>
            <person name="Dorrance A.E."/>
            <person name="Dou D."/>
            <person name="Dickerman A.W."/>
            <person name="Dubchak I.L."/>
            <person name="Garbelotto M."/>
            <person name="Gijzen M."/>
            <person name="Gordon S.G."/>
            <person name="Govers F."/>
            <person name="Grunwald N.J."/>
            <person name="Huang W."/>
            <person name="Ivors K.L."/>
            <person name="Jones R.W."/>
            <person name="Kamoun S."/>
            <person name="Krampis K."/>
            <person name="Lamour K.H."/>
            <person name="Lee M.K."/>
            <person name="McDonald W.H."/>
            <person name="Medina M."/>
            <person name="Meijer H.J."/>
            <person name="Nordberg E.K."/>
            <person name="Maclean D.J."/>
            <person name="Ospina-Giraldo M.D."/>
            <person name="Morris P.F."/>
            <person name="Phuntumart V."/>
            <person name="Putnam N.H."/>
            <person name="Rash S."/>
            <person name="Rose J.K."/>
            <person name="Sakihama Y."/>
            <person name="Salamov A.A."/>
            <person name="Savidor A."/>
            <person name="Scheuring C.F."/>
            <person name="Smith B.M."/>
            <person name="Sobral B.W."/>
            <person name="Terry A."/>
            <person name="Torto-Alalibo T.A."/>
            <person name="Win J."/>
            <person name="Xu Z."/>
            <person name="Zhang H."/>
            <person name="Grigoriev I.V."/>
            <person name="Rokhsar D.S."/>
            <person name="Boore J.L."/>
        </authorList>
    </citation>
    <scope>NUCLEOTIDE SEQUENCE [LARGE SCALE GENOMIC DNA]</scope>
    <source>
        <strain evidence="7 8">P6497</strain>
    </source>
</reference>
<keyword evidence="3" id="KW-0964">Secreted</keyword>
<gene>
    <name evidence="7" type="ORF">PHYSODRAFT_335497</name>
</gene>
<dbReference type="SMR" id="G4ZVD8"/>
<proteinExistence type="inferred from homology"/>
<dbReference type="RefSeq" id="XP_009531191.1">
    <property type="nucleotide sequence ID" value="XM_009532896.1"/>
</dbReference>
<evidence type="ECO:0000313" key="7">
    <source>
        <dbReference type="EMBL" id="EGZ13762.1"/>
    </source>
</evidence>
<evidence type="ECO:0000256" key="5">
    <source>
        <dbReference type="SAM" id="MobiDB-lite"/>
    </source>
</evidence>
<name>G4ZVD8_PHYSP</name>
<dbReference type="STRING" id="1094619.G4ZVD8"/>
<dbReference type="AlphaFoldDB" id="G4ZVD8"/>